<name>A0A6A3Q160_9STRA</name>
<protein>
    <recommendedName>
        <fullName evidence="2">ZSWIM1/3 RNaseH-like domain-containing protein</fullName>
    </recommendedName>
</protein>
<evidence type="ECO:0000313" key="6">
    <source>
        <dbReference type="Proteomes" id="UP000440732"/>
    </source>
</evidence>
<feature type="compositionally biased region" description="Basic and acidic residues" evidence="1">
    <location>
        <begin position="45"/>
        <end position="54"/>
    </location>
</feature>
<feature type="compositionally biased region" description="Basic and acidic residues" evidence="1">
    <location>
        <begin position="62"/>
        <end position="73"/>
    </location>
</feature>
<feature type="region of interest" description="Disordered" evidence="1">
    <location>
        <begin position="1"/>
        <end position="113"/>
    </location>
</feature>
<sequence length="372" mass="41814">MRAHERGRAPPSRHGAANDTNEAHYAKHDTDDVGEALMQVPGTARQEDSYDHVGEGGSAVEDCDRQRKADGAKDSASPDDDGEDDADESKNSEVQEAGDAATRSARDGSEGECRVRVDPPQIWHGDWDAWNTYFEGYCRRSLQVLPIQDTENHVERNRRIKMSKKGMLGDIELFPEKLDPYMRVYICTHGWKPRKSRAQGKRPRQHIRSTGCKFRFVVQWQHTEAGWKLRVMSGGHYFHNHEISTDAYNTYPCSRGVSDPMVEARVEGMLDAGAKRSKIYQYLVEHDQNVIMSDVDNMVSSRQSAITTTNDHDATAAEVARFNAADAENVSTVTENESGTVGVISLSTAHMRRMFSRFPEVLLVDSSHKTNR</sequence>
<proteinExistence type="predicted"/>
<dbReference type="EMBL" id="QXFZ01004473">
    <property type="protein sequence ID" value="KAE9064151.1"/>
    <property type="molecule type" value="Genomic_DNA"/>
</dbReference>
<evidence type="ECO:0000313" key="8">
    <source>
        <dbReference type="Proteomes" id="UP000488956"/>
    </source>
</evidence>
<dbReference type="PANTHER" id="PTHR31569">
    <property type="entry name" value="SWIM-TYPE DOMAIN-CONTAINING PROTEIN"/>
    <property type="match status" value="1"/>
</dbReference>
<dbReference type="InterPro" id="IPR048324">
    <property type="entry name" value="ZSWIM1-3_RNaseH-like"/>
</dbReference>
<comment type="caution">
    <text evidence="5">The sequence shown here is derived from an EMBL/GenBank/DDBJ whole genome shotgun (WGS) entry which is preliminary data.</text>
</comment>
<feature type="compositionally biased region" description="Acidic residues" evidence="1">
    <location>
        <begin position="77"/>
        <end position="87"/>
    </location>
</feature>
<feature type="compositionally biased region" description="Basic and acidic residues" evidence="1">
    <location>
        <begin position="21"/>
        <end position="31"/>
    </location>
</feature>
<dbReference type="PANTHER" id="PTHR31569:SF4">
    <property type="entry name" value="SWIM-TYPE DOMAIN-CONTAINING PROTEIN"/>
    <property type="match status" value="1"/>
</dbReference>
<accession>A0A6A3Q160</accession>
<reference evidence="6 7" key="1">
    <citation type="submission" date="2018-08" db="EMBL/GenBank/DDBJ databases">
        <title>Genomic investigation of the strawberry pathogen Phytophthora fragariae indicates pathogenicity is determined by transcriptional variation in three key races.</title>
        <authorList>
            <person name="Adams T.M."/>
            <person name="Armitage A.D."/>
            <person name="Sobczyk M.K."/>
            <person name="Bates H.J."/>
            <person name="Dunwell J.M."/>
            <person name="Nellist C.F."/>
            <person name="Harrison R.J."/>
        </authorList>
    </citation>
    <scope>NUCLEOTIDE SEQUENCE [LARGE SCALE GENOMIC DNA]</scope>
    <source>
        <strain evidence="5 6">NOV-5</strain>
        <strain evidence="4 7">NOV-71</strain>
        <strain evidence="3 8">ONT-3</strain>
    </source>
</reference>
<dbReference type="InterPro" id="IPR052579">
    <property type="entry name" value="Zinc_finger_SWIM"/>
</dbReference>
<evidence type="ECO:0000313" key="3">
    <source>
        <dbReference type="EMBL" id="KAE9062891.1"/>
    </source>
</evidence>
<dbReference type="EMBL" id="QXGA01005505">
    <property type="protein sequence ID" value="KAE9066836.1"/>
    <property type="molecule type" value="Genomic_DNA"/>
</dbReference>
<feature type="domain" description="ZSWIM1/3 RNaseH-like" evidence="2">
    <location>
        <begin position="322"/>
        <end position="372"/>
    </location>
</feature>
<evidence type="ECO:0000256" key="1">
    <source>
        <dbReference type="SAM" id="MobiDB-lite"/>
    </source>
</evidence>
<gene>
    <name evidence="5" type="ORF">PF006_g30128</name>
    <name evidence="4" type="ORF">PF007_g29296</name>
    <name evidence="3" type="ORF">PF010_g29219</name>
</gene>
<feature type="compositionally biased region" description="Basic and acidic residues" evidence="1">
    <location>
        <begin position="104"/>
        <end position="113"/>
    </location>
</feature>
<dbReference type="AlphaFoldDB" id="A0A6A3Q160"/>
<evidence type="ECO:0000259" key="2">
    <source>
        <dbReference type="Pfam" id="PF21056"/>
    </source>
</evidence>
<evidence type="ECO:0000313" key="5">
    <source>
        <dbReference type="EMBL" id="KAE9066836.1"/>
    </source>
</evidence>
<evidence type="ECO:0000313" key="4">
    <source>
        <dbReference type="EMBL" id="KAE9064151.1"/>
    </source>
</evidence>
<dbReference type="Proteomes" id="UP000441208">
    <property type="component" value="Unassembled WGS sequence"/>
</dbReference>
<dbReference type="Pfam" id="PF21056">
    <property type="entry name" value="ZSWIM1-3_RNaseH-like"/>
    <property type="match status" value="1"/>
</dbReference>
<dbReference type="EMBL" id="QXFX01004753">
    <property type="protein sequence ID" value="KAE9062891.1"/>
    <property type="molecule type" value="Genomic_DNA"/>
</dbReference>
<evidence type="ECO:0000313" key="7">
    <source>
        <dbReference type="Proteomes" id="UP000441208"/>
    </source>
</evidence>
<organism evidence="5 6">
    <name type="scientific">Phytophthora fragariae</name>
    <dbReference type="NCBI Taxonomy" id="53985"/>
    <lineage>
        <taxon>Eukaryota</taxon>
        <taxon>Sar</taxon>
        <taxon>Stramenopiles</taxon>
        <taxon>Oomycota</taxon>
        <taxon>Peronosporomycetes</taxon>
        <taxon>Peronosporales</taxon>
        <taxon>Peronosporaceae</taxon>
        <taxon>Phytophthora</taxon>
    </lineage>
</organism>
<dbReference type="Proteomes" id="UP000488956">
    <property type="component" value="Unassembled WGS sequence"/>
</dbReference>
<dbReference type="Proteomes" id="UP000440732">
    <property type="component" value="Unassembled WGS sequence"/>
</dbReference>